<organism evidence="1 2">
    <name type="scientific">Nocardioides kribbensis</name>
    <dbReference type="NCBI Taxonomy" id="305517"/>
    <lineage>
        <taxon>Bacteria</taxon>
        <taxon>Bacillati</taxon>
        <taxon>Actinomycetota</taxon>
        <taxon>Actinomycetes</taxon>
        <taxon>Propionibacteriales</taxon>
        <taxon>Nocardioidaceae</taxon>
        <taxon>Nocardioides</taxon>
    </lineage>
</organism>
<dbReference type="EMBL" id="JBEGDP010000004">
    <property type="protein sequence ID" value="MEQ7846760.1"/>
    <property type="molecule type" value="Genomic_DNA"/>
</dbReference>
<name>A0ABV1NW76_9ACTN</name>
<dbReference type="RefSeq" id="WP_349804063.1">
    <property type="nucleotide sequence ID" value="NZ_JBEGDP010000004.1"/>
</dbReference>
<gene>
    <name evidence="1" type="ORF">V6R90_05670</name>
</gene>
<dbReference type="Proteomes" id="UP001482520">
    <property type="component" value="Unassembled WGS sequence"/>
</dbReference>
<evidence type="ECO:0000313" key="2">
    <source>
        <dbReference type="Proteomes" id="UP001482520"/>
    </source>
</evidence>
<keyword evidence="2" id="KW-1185">Reference proteome</keyword>
<sequence>MSYPPSIHRDEARQVVADRVARAEERHLPTVPRRRRLARGLRRVADALDA</sequence>
<proteinExistence type="predicted"/>
<comment type="caution">
    <text evidence="1">The sequence shown here is derived from an EMBL/GenBank/DDBJ whole genome shotgun (WGS) entry which is preliminary data.</text>
</comment>
<reference evidence="1 2" key="1">
    <citation type="submission" date="2024-02" db="EMBL/GenBank/DDBJ databases">
        <title>Full genome sequence of Nocardioides kribbensis.</title>
        <authorList>
            <person name="Poletto B.L."/>
            <person name="Silva G."/>
            <person name="Galante D."/>
            <person name="Campos K.R."/>
            <person name="Santos M.B.N."/>
            <person name="Sacchi C.T."/>
        </authorList>
    </citation>
    <scope>NUCLEOTIDE SEQUENCE [LARGE SCALE GENOMIC DNA]</scope>
    <source>
        <strain evidence="1 2">O4R</strain>
    </source>
</reference>
<accession>A0ABV1NW76</accession>
<evidence type="ECO:0000313" key="1">
    <source>
        <dbReference type="EMBL" id="MEQ7846760.1"/>
    </source>
</evidence>
<protein>
    <submittedName>
        <fullName evidence="1">Uncharacterized protein</fullName>
    </submittedName>
</protein>